<dbReference type="AlphaFoldDB" id="Q5Z4A6"/>
<name>Q5Z4A6_ORYSJ</name>
<dbReference type="EMBL" id="AP006177">
    <property type="protein sequence ID" value="BAD62426.1"/>
    <property type="molecule type" value="Genomic_DNA"/>
</dbReference>
<evidence type="ECO:0000313" key="1">
    <source>
        <dbReference type="EMBL" id="BAD62426.1"/>
    </source>
</evidence>
<evidence type="ECO:0000313" key="2">
    <source>
        <dbReference type="Proteomes" id="UP000000763"/>
    </source>
</evidence>
<protein>
    <submittedName>
        <fullName evidence="1">Uncharacterized protein</fullName>
    </submittedName>
</protein>
<accession>Q5Z4A6</accession>
<sequence length="59" mass="6658">MVKKLFDIVPEKFISLVAVIEQFYDIDEIPFEEAVGYLKAYDERVCKKKAAVGGVIAYG</sequence>
<reference evidence="2" key="1">
    <citation type="journal article" date="2005" name="Nature">
        <title>The map-based sequence of the rice genome.</title>
        <authorList>
            <consortium name="International rice genome sequencing project (IRGSP)"/>
            <person name="Matsumoto T."/>
            <person name="Wu J."/>
            <person name="Kanamori H."/>
            <person name="Katayose Y."/>
            <person name="Fujisawa M."/>
            <person name="Namiki N."/>
            <person name="Mizuno H."/>
            <person name="Yamamoto K."/>
            <person name="Antonio B.A."/>
            <person name="Baba T."/>
            <person name="Sakata K."/>
            <person name="Nagamura Y."/>
            <person name="Aoki H."/>
            <person name="Arikawa K."/>
            <person name="Arita K."/>
            <person name="Bito T."/>
            <person name="Chiden Y."/>
            <person name="Fujitsuka N."/>
            <person name="Fukunaka R."/>
            <person name="Hamada M."/>
            <person name="Harada C."/>
            <person name="Hayashi A."/>
            <person name="Hijishita S."/>
            <person name="Honda M."/>
            <person name="Hosokawa S."/>
            <person name="Ichikawa Y."/>
            <person name="Idonuma A."/>
            <person name="Iijima M."/>
            <person name="Ikeda M."/>
            <person name="Ikeno M."/>
            <person name="Ito K."/>
            <person name="Ito S."/>
            <person name="Ito T."/>
            <person name="Ito Y."/>
            <person name="Ito Y."/>
            <person name="Iwabuchi A."/>
            <person name="Kamiya K."/>
            <person name="Karasawa W."/>
            <person name="Kurita K."/>
            <person name="Katagiri S."/>
            <person name="Kikuta A."/>
            <person name="Kobayashi H."/>
            <person name="Kobayashi N."/>
            <person name="Machita K."/>
            <person name="Maehara T."/>
            <person name="Masukawa M."/>
            <person name="Mizubayashi T."/>
            <person name="Mukai Y."/>
            <person name="Nagasaki H."/>
            <person name="Nagata Y."/>
            <person name="Naito S."/>
            <person name="Nakashima M."/>
            <person name="Nakama Y."/>
            <person name="Nakamichi Y."/>
            <person name="Nakamura M."/>
            <person name="Meguro A."/>
            <person name="Negishi M."/>
            <person name="Ohta I."/>
            <person name="Ohta T."/>
            <person name="Okamoto M."/>
            <person name="Ono N."/>
            <person name="Saji S."/>
            <person name="Sakaguchi M."/>
            <person name="Sakai K."/>
            <person name="Shibata M."/>
            <person name="Shimokawa T."/>
            <person name="Song J."/>
            <person name="Takazaki Y."/>
            <person name="Terasawa K."/>
            <person name="Tsugane M."/>
            <person name="Tsuji K."/>
            <person name="Ueda S."/>
            <person name="Waki K."/>
            <person name="Yamagata H."/>
            <person name="Yamamoto M."/>
            <person name="Yamamoto S."/>
            <person name="Yamane H."/>
            <person name="Yoshiki S."/>
            <person name="Yoshihara R."/>
            <person name="Yukawa K."/>
            <person name="Zhong H."/>
            <person name="Yano M."/>
            <person name="Yuan Q."/>
            <person name="Ouyang S."/>
            <person name="Liu J."/>
            <person name="Jones K.M."/>
            <person name="Gansberger K."/>
            <person name="Moffat K."/>
            <person name="Hill J."/>
            <person name="Bera J."/>
            <person name="Fadrosh D."/>
            <person name="Jin S."/>
            <person name="Johri S."/>
            <person name="Kim M."/>
            <person name="Overton L."/>
            <person name="Reardon M."/>
            <person name="Tsitrin T."/>
            <person name="Vuong H."/>
            <person name="Weaver B."/>
            <person name="Ciecko A."/>
            <person name="Tallon L."/>
            <person name="Jackson J."/>
            <person name="Pai G."/>
            <person name="Aken S.V."/>
            <person name="Utterback T."/>
            <person name="Reidmuller S."/>
            <person name="Feldblyum T."/>
            <person name="Hsiao J."/>
            <person name="Zismann V."/>
            <person name="Iobst S."/>
            <person name="de Vazeille A.R."/>
            <person name="Buell C.R."/>
            <person name="Ying K."/>
            <person name="Li Y."/>
            <person name="Lu T."/>
            <person name="Huang Y."/>
            <person name="Zhao Q."/>
            <person name="Feng Q."/>
            <person name="Zhang L."/>
            <person name="Zhu J."/>
            <person name="Weng Q."/>
            <person name="Mu J."/>
            <person name="Lu Y."/>
            <person name="Fan D."/>
            <person name="Liu Y."/>
            <person name="Guan J."/>
            <person name="Zhang Y."/>
            <person name="Yu S."/>
            <person name="Liu X."/>
            <person name="Zhang Y."/>
            <person name="Hong G."/>
            <person name="Han B."/>
            <person name="Choisne N."/>
            <person name="Demange N."/>
            <person name="Orjeda G."/>
            <person name="Samain S."/>
            <person name="Cattolico L."/>
            <person name="Pelletier E."/>
            <person name="Couloux A."/>
            <person name="Segurens B."/>
            <person name="Wincker P."/>
            <person name="D'Hont A."/>
            <person name="Scarpelli C."/>
            <person name="Weissenbach J."/>
            <person name="Salanoubat M."/>
            <person name="Quetier F."/>
            <person name="Yu Y."/>
            <person name="Kim H.R."/>
            <person name="Rambo T."/>
            <person name="Currie J."/>
            <person name="Collura K."/>
            <person name="Luo M."/>
            <person name="Yang T."/>
            <person name="Ammiraju J.S.S."/>
            <person name="Engler F."/>
            <person name="Soderlund C."/>
            <person name="Wing R.A."/>
            <person name="Palmer L.E."/>
            <person name="de la Bastide M."/>
            <person name="Spiegel L."/>
            <person name="Nascimento L."/>
            <person name="Zutavern T."/>
            <person name="O'Shaughnessy A."/>
            <person name="Dike S."/>
            <person name="Dedhia N."/>
            <person name="Preston R."/>
            <person name="Balija V."/>
            <person name="McCombie W.R."/>
            <person name="Chow T."/>
            <person name="Chen H."/>
            <person name="Chung M."/>
            <person name="Chen C."/>
            <person name="Shaw J."/>
            <person name="Wu H."/>
            <person name="Hsiao K."/>
            <person name="Chao Y."/>
            <person name="Chu M."/>
            <person name="Cheng C."/>
            <person name="Hour A."/>
            <person name="Lee P."/>
            <person name="Lin S."/>
            <person name="Lin Y."/>
            <person name="Liou J."/>
            <person name="Liu S."/>
            <person name="Hsing Y."/>
            <person name="Raghuvanshi S."/>
            <person name="Mohanty A."/>
            <person name="Bharti A.K."/>
            <person name="Gaur A."/>
            <person name="Gupta V."/>
            <person name="Kumar D."/>
            <person name="Ravi V."/>
            <person name="Vij S."/>
            <person name="Kapur A."/>
            <person name="Khurana P."/>
            <person name="Khurana P."/>
            <person name="Khurana J.P."/>
            <person name="Tyagi A.K."/>
            <person name="Gaikwad K."/>
            <person name="Singh A."/>
            <person name="Dalal V."/>
            <person name="Srivastava S."/>
            <person name="Dixit A."/>
            <person name="Pal A.K."/>
            <person name="Ghazi I.A."/>
            <person name="Yadav M."/>
            <person name="Pandit A."/>
            <person name="Bhargava A."/>
            <person name="Sureshbabu K."/>
            <person name="Batra K."/>
            <person name="Sharma T.R."/>
            <person name="Mohapatra T."/>
            <person name="Singh N.K."/>
            <person name="Messing J."/>
            <person name="Nelson A.B."/>
            <person name="Fuks G."/>
            <person name="Kavchok S."/>
            <person name="Keizer G."/>
            <person name="Linton E."/>
            <person name="Llaca V."/>
            <person name="Song R."/>
            <person name="Tanyolac B."/>
            <person name="Young S."/>
            <person name="Ho-Il K."/>
            <person name="Hahn J.H."/>
            <person name="Sangsakoo G."/>
            <person name="Vanavichit A."/>
            <person name="de Mattos Luiz.A.T."/>
            <person name="Zimmer P.D."/>
            <person name="Malone G."/>
            <person name="Dellagostin O."/>
            <person name="de Oliveira A.C."/>
            <person name="Bevan M."/>
            <person name="Bancroft I."/>
            <person name="Minx P."/>
            <person name="Cordum H."/>
            <person name="Wilson R."/>
            <person name="Cheng Z."/>
            <person name="Jin W."/>
            <person name="Jiang J."/>
            <person name="Leong S.A."/>
            <person name="Iwama H."/>
            <person name="Gojobori T."/>
            <person name="Itoh T."/>
            <person name="Niimura Y."/>
            <person name="Fujii Y."/>
            <person name="Habara T."/>
            <person name="Sakai H."/>
            <person name="Sato Y."/>
            <person name="Wilson G."/>
            <person name="Kumar K."/>
            <person name="McCouch S."/>
            <person name="Juretic N."/>
            <person name="Hoen D."/>
            <person name="Wright S."/>
            <person name="Bruskiewich R."/>
            <person name="Bureau T."/>
            <person name="Miyao A."/>
            <person name="Hirochika H."/>
            <person name="Nishikawa T."/>
            <person name="Kadowaki K."/>
            <person name="Sugiura M."/>
            <person name="Burr B."/>
            <person name="Sasaki T."/>
        </authorList>
    </citation>
    <scope>NUCLEOTIDE SEQUENCE [LARGE SCALE GENOMIC DNA]</scope>
    <source>
        <strain evidence="2">cv. Nipponbare</strain>
    </source>
</reference>
<gene>
    <name evidence="1" type="primary">P0734C01.15</name>
</gene>
<proteinExistence type="predicted"/>
<dbReference type="Proteomes" id="UP000000763">
    <property type="component" value="Chromosome 6"/>
</dbReference>
<organism evidence="1 2">
    <name type="scientific">Oryza sativa subsp. japonica</name>
    <name type="common">Rice</name>
    <dbReference type="NCBI Taxonomy" id="39947"/>
    <lineage>
        <taxon>Eukaryota</taxon>
        <taxon>Viridiplantae</taxon>
        <taxon>Streptophyta</taxon>
        <taxon>Embryophyta</taxon>
        <taxon>Tracheophyta</taxon>
        <taxon>Spermatophyta</taxon>
        <taxon>Magnoliopsida</taxon>
        <taxon>Liliopsida</taxon>
        <taxon>Poales</taxon>
        <taxon>Poaceae</taxon>
        <taxon>BOP clade</taxon>
        <taxon>Oryzoideae</taxon>
        <taxon>Oryzeae</taxon>
        <taxon>Oryzinae</taxon>
        <taxon>Oryza</taxon>
        <taxon>Oryza sativa</taxon>
    </lineage>
</organism>
<reference evidence="2" key="2">
    <citation type="journal article" date="2008" name="Nucleic Acids Res.">
        <title>The rice annotation project database (RAP-DB): 2008 update.</title>
        <authorList>
            <consortium name="The rice annotation project (RAP)"/>
        </authorList>
    </citation>
    <scope>GENOME REANNOTATION</scope>
    <source>
        <strain evidence="2">cv. Nipponbare</strain>
    </source>
</reference>